<evidence type="ECO:0000313" key="2">
    <source>
        <dbReference type="Proteomes" id="UP000291591"/>
    </source>
</evidence>
<accession>A0A4V2FR44</accession>
<reference evidence="1 2" key="1">
    <citation type="submission" date="2019-02" db="EMBL/GenBank/DDBJ databases">
        <title>Sequencing the genomes of 1000 actinobacteria strains.</title>
        <authorList>
            <person name="Klenk H.-P."/>
        </authorList>
    </citation>
    <scope>NUCLEOTIDE SEQUENCE [LARGE SCALE GENOMIC DNA]</scope>
    <source>
        <strain evidence="1 2">DSM 45779</strain>
    </source>
</reference>
<protein>
    <submittedName>
        <fullName evidence="1">Uncharacterized protein</fullName>
    </submittedName>
</protein>
<evidence type="ECO:0000313" key="1">
    <source>
        <dbReference type="EMBL" id="RZT87110.1"/>
    </source>
</evidence>
<comment type="caution">
    <text evidence="1">The sequence shown here is derived from an EMBL/GenBank/DDBJ whole genome shotgun (WGS) entry which is preliminary data.</text>
</comment>
<gene>
    <name evidence="1" type="ORF">EV383_4017</name>
</gene>
<proteinExistence type="predicted"/>
<sequence length="217" mass="23371">MSQFETHPALRLFRVRPDHRRGETPLCSPFEPAAVPDSGLLAARCGDRRGHPVPDVDCGCGLTSTESPEALAIYSLAMEPFMTDAYDQAGALGQDASWLDQMAWCSVTAIGPHLGADEVEFDQSRALQLAGVWLPGPRRSDEHRITAYYGVPVVVSGLDGVDWLDELVPGFDRSGSYCVTCGRRGNGRGLCVLHYRSGQATLASGEYRSGVALTPGF</sequence>
<name>A0A4V2FR44_PSEST</name>
<keyword evidence="2" id="KW-1185">Reference proteome</keyword>
<organism evidence="1 2">
    <name type="scientific">Pseudonocardia sediminis</name>
    <dbReference type="NCBI Taxonomy" id="1397368"/>
    <lineage>
        <taxon>Bacteria</taxon>
        <taxon>Bacillati</taxon>
        <taxon>Actinomycetota</taxon>
        <taxon>Actinomycetes</taxon>
        <taxon>Pseudonocardiales</taxon>
        <taxon>Pseudonocardiaceae</taxon>
        <taxon>Pseudonocardia</taxon>
    </lineage>
</organism>
<dbReference type="RefSeq" id="WP_130291303.1">
    <property type="nucleotide sequence ID" value="NZ_SHKL01000001.1"/>
</dbReference>
<dbReference type="Proteomes" id="UP000291591">
    <property type="component" value="Unassembled WGS sequence"/>
</dbReference>
<dbReference type="AlphaFoldDB" id="A0A4V2FR44"/>
<dbReference type="EMBL" id="SHKL01000001">
    <property type="protein sequence ID" value="RZT87110.1"/>
    <property type="molecule type" value="Genomic_DNA"/>
</dbReference>